<dbReference type="RefSeq" id="WP_264789457.1">
    <property type="nucleotide sequence ID" value="NZ_AP026867.1"/>
</dbReference>
<feature type="transmembrane region" description="Helical" evidence="1">
    <location>
        <begin position="94"/>
        <end position="116"/>
    </location>
</feature>
<keyword evidence="3" id="KW-1185">Reference proteome</keyword>
<feature type="transmembrane region" description="Helical" evidence="1">
    <location>
        <begin position="162"/>
        <end position="183"/>
    </location>
</feature>
<feature type="transmembrane region" description="Helical" evidence="1">
    <location>
        <begin position="59"/>
        <end position="82"/>
    </location>
</feature>
<evidence type="ECO:0000256" key="1">
    <source>
        <dbReference type="SAM" id="Phobius"/>
    </source>
</evidence>
<keyword evidence="1" id="KW-0812">Transmembrane</keyword>
<dbReference type="InterPro" id="IPR007404">
    <property type="entry name" value="YdjM-like"/>
</dbReference>
<protein>
    <submittedName>
        <fullName evidence="2">Metal-dependent hydrolase</fullName>
    </submittedName>
</protein>
<evidence type="ECO:0000313" key="2">
    <source>
        <dbReference type="EMBL" id="BDS14236.1"/>
    </source>
</evidence>
<keyword evidence="1" id="KW-0472">Membrane</keyword>
<dbReference type="KEGG" id="aup:AsAng_0050150"/>
<dbReference type="GO" id="GO:0016787">
    <property type="term" value="F:hydrolase activity"/>
    <property type="evidence" value="ECO:0007669"/>
    <property type="project" value="UniProtKB-KW"/>
</dbReference>
<dbReference type="EMBL" id="AP026867">
    <property type="protein sequence ID" value="BDS14236.1"/>
    <property type="molecule type" value="Genomic_DNA"/>
</dbReference>
<dbReference type="InterPro" id="IPR053170">
    <property type="entry name" value="Transcription_regulator"/>
</dbReference>
<dbReference type="Pfam" id="PF04307">
    <property type="entry name" value="YdjM"/>
    <property type="match status" value="1"/>
</dbReference>
<name>A0A915YJS2_9BACT</name>
<feature type="transmembrane region" description="Helical" evidence="1">
    <location>
        <begin position="227"/>
        <end position="245"/>
    </location>
</feature>
<proteinExistence type="predicted"/>
<gene>
    <name evidence="2" type="ORF">AsAng_0050150</name>
</gene>
<reference evidence="2" key="1">
    <citation type="submission" date="2022-09" db="EMBL/GenBank/DDBJ databases">
        <title>Aureispira anguillicida sp. nov., isolated from Leptocephalus of Japanese eel Anguilla japonica.</title>
        <authorList>
            <person name="Yuasa K."/>
            <person name="Mekata T."/>
            <person name="Ikunari K."/>
        </authorList>
    </citation>
    <scope>NUCLEOTIDE SEQUENCE</scope>
    <source>
        <strain evidence="2">EL160426</strain>
    </source>
</reference>
<accession>A0A915YJS2</accession>
<dbReference type="PANTHER" id="PTHR40031:SF1">
    <property type="entry name" value="MEMBRANE-BOUND METAL-DEPENDENT HYDROLASE"/>
    <property type="match status" value="1"/>
</dbReference>
<sequence length="421" mass="48248">MDSITQATLGAAMGHAVLGKKMGNKAILVGAIAGTIPDLDVFSRLFLDHQVYGLVYHRGITHSILFTFLASPIFAWVSLKYYEQGWHKKWGVQAILAAWSLLFYLLILIGLGTGVYYSQNPIVIGLFSLFTLGLYPLSKTLKSGIDKRSQIEYDIGFKDWTLMYFLAFLTHWVIDACTAYGTQIFEPFSRYRVAFNNISIVDPLYTVPMIIGLVAVFFARKYQTQRFWNYLGISIASLYMATTFYSKSIMNTVVADNLQQQGIEFTEYITYPTILNTVLWQTTVVTEDAYYYGTYSLLDETPIIDFVKLPKNHALIEKYQGEEYLDILLWFANGYYNLIEQPDGSITFNNLRFGMMGVPENSTIPLNDRYIFRFKLTEKEGQFDVEEDRDMERINVGEMASTLWNRLKGKQVAHESTPTNY</sequence>
<dbReference type="Proteomes" id="UP001060919">
    <property type="component" value="Chromosome"/>
</dbReference>
<dbReference type="PANTHER" id="PTHR40031">
    <property type="entry name" value="HYPOTHETICAL MEMBRANE SPANNING PROTEIN"/>
    <property type="match status" value="1"/>
</dbReference>
<feature type="transmembrane region" description="Helical" evidence="1">
    <location>
        <begin position="122"/>
        <end position="141"/>
    </location>
</feature>
<evidence type="ECO:0000313" key="3">
    <source>
        <dbReference type="Proteomes" id="UP001060919"/>
    </source>
</evidence>
<dbReference type="AlphaFoldDB" id="A0A915YJS2"/>
<organism evidence="2 3">
    <name type="scientific">Aureispira anguillae</name>
    <dbReference type="NCBI Taxonomy" id="2864201"/>
    <lineage>
        <taxon>Bacteria</taxon>
        <taxon>Pseudomonadati</taxon>
        <taxon>Bacteroidota</taxon>
        <taxon>Saprospiria</taxon>
        <taxon>Saprospirales</taxon>
        <taxon>Saprospiraceae</taxon>
        <taxon>Aureispira</taxon>
    </lineage>
</organism>
<keyword evidence="1" id="KW-1133">Transmembrane helix</keyword>
<feature type="transmembrane region" description="Helical" evidence="1">
    <location>
        <begin position="203"/>
        <end position="220"/>
    </location>
</feature>
<keyword evidence="2" id="KW-0378">Hydrolase</keyword>